<evidence type="ECO:0000259" key="6">
    <source>
        <dbReference type="PROSITE" id="PS50206"/>
    </source>
</evidence>
<protein>
    <submittedName>
        <fullName evidence="8">Thioredoxin domain-containing protein</fullName>
    </submittedName>
</protein>
<gene>
    <name evidence="8" type="ORF">GCM10023173_06270</name>
</gene>
<dbReference type="Gene3D" id="3.40.30.10">
    <property type="entry name" value="Glutaredoxin"/>
    <property type="match status" value="1"/>
</dbReference>
<evidence type="ECO:0000259" key="7">
    <source>
        <dbReference type="PROSITE" id="PS51352"/>
    </source>
</evidence>
<organism evidence="8 9">
    <name type="scientific">Sphingobacterium thermophilum</name>
    <dbReference type="NCBI Taxonomy" id="768534"/>
    <lineage>
        <taxon>Bacteria</taxon>
        <taxon>Pseudomonadati</taxon>
        <taxon>Bacteroidota</taxon>
        <taxon>Sphingobacteriia</taxon>
        <taxon>Sphingobacteriales</taxon>
        <taxon>Sphingobacteriaceae</taxon>
        <taxon>Sphingobacterium</taxon>
    </lineage>
</organism>
<evidence type="ECO:0000256" key="3">
    <source>
        <dbReference type="ARBA" id="ARBA00023157"/>
    </source>
</evidence>
<reference evidence="9" key="1">
    <citation type="journal article" date="2019" name="Int. J. Syst. Evol. Microbiol.">
        <title>The Global Catalogue of Microorganisms (GCM) 10K type strain sequencing project: providing services to taxonomists for standard genome sequencing and annotation.</title>
        <authorList>
            <consortium name="The Broad Institute Genomics Platform"/>
            <consortium name="The Broad Institute Genome Sequencing Center for Infectious Disease"/>
            <person name="Wu L."/>
            <person name="Ma J."/>
        </authorList>
    </citation>
    <scope>NUCLEOTIDE SEQUENCE [LARGE SCALE GENOMIC DNA]</scope>
    <source>
        <strain evidence="9">JCM 17858</strain>
    </source>
</reference>
<dbReference type="EMBL" id="BAABGR010000006">
    <property type="protein sequence ID" value="GAA4512339.1"/>
    <property type="molecule type" value="Genomic_DNA"/>
</dbReference>
<dbReference type="InterPro" id="IPR036873">
    <property type="entry name" value="Rhodanese-like_dom_sf"/>
</dbReference>
<comment type="caution">
    <text evidence="8">The sequence shown here is derived from an EMBL/GenBank/DDBJ whole genome shotgun (WGS) entry which is preliminary data.</text>
</comment>
<dbReference type="InterPro" id="IPR036249">
    <property type="entry name" value="Thioredoxin-like_sf"/>
</dbReference>
<dbReference type="SUPFAM" id="SSF52833">
    <property type="entry name" value="Thioredoxin-like"/>
    <property type="match status" value="1"/>
</dbReference>
<accession>A0ABP8QX50</accession>
<dbReference type="Pfam" id="PF00581">
    <property type="entry name" value="Rhodanese"/>
    <property type="match status" value="1"/>
</dbReference>
<evidence type="ECO:0000313" key="8">
    <source>
        <dbReference type="EMBL" id="GAA4512339.1"/>
    </source>
</evidence>
<dbReference type="PANTHER" id="PTHR45663">
    <property type="entry name" value="GEO12009P1"/>
    <property type="match status" value="1"/>
</dbReference>
<keyword evidence="4" id="KW-0676">Redox-active center</keyword>
<evidence type="ECO:0000256" key="5">
    <source>
        <dbReference type="SAM" id="SignalP"/>
    </source>
</evidence>
<dbReference type="InterPro" id="IPR013766">
    <property type="entry name" value="Thioredoxin_domain"/>
</dbReference>
<dbReference type="SUPFAM" id="SSF52821">
    <property type="entry name" value="Rhodanese/Cell cycle control phosphatase"/>
    <property type="match status" value="1"/>
</dbReference>
<proteinExistence type="predicted"/>
<dbReference type="PROSITE" id="PS50206">
    <property type="entry name" value="RHODANESE_3"/>
    <property type="match status" value="1"/>
</dbReference>
<dbReference type="SMART" id="SM00450">
    <property type="entry name" value="RHOD"/>
    <property type="match status" value="1"/>
</dbReference>
<keyword evidence="1" id="KW-0813">Transport</keyword>
<dbReference type="CDD" id="cd00158">
    <property type="entry name" value="RHOD"/>
    <property type="match status" value="1"/>
</dbReference>
<dbReference type="PRINTS" id="PR00421">
    <property type="entry name" value="THIOREDOXIN"/>
</dbReference>
<keyword evidence="9" id="KW-1185">Reference proteome</keyword>
<dbReference type="PROSITE" id="PS00194">
    <property type="entry name" value="THIOREDOXIN_1"/>
    <property type="match status" value="1"/>
</dbReference>
<dbReference type="PANTHER" id="PTHR45663:SF11">
    <property type="entry name" value="GEO12009P1"/>
    <property type="match status" value="1"/>
</dbReference>
<evidence type="ECO:0000313" key="9">
    <source>
        <dbReference type="Proteomes" id="UP001500394"/>
    </source>
</evidence>
<name>A0ABP8QX50_9SPHI</name>
<evidence type="ECO:0000256" key="1">
    <source>
        <dbReference type="ARBA" id="ARBA00022448"/>
    </source>
</evidence>
<feature type="domain" description="Thioredoxin" evidence="7">
    <location>
        <begin position="94"/>
        <end position="227"/>
    </location>
</feature>
<sequence length="227" mass="26260">MKQIILCLFVLVFHSLSAQTKISPEEAYHIITKKASKIQLLDVRTPTEFEEKHLERALSVDWNNSAIFEEVAKTLNKKKPVYVYCRSGARSAKAAQVLTAQGFNVVEIEGGILNWESKSLPLVEKEKPITNMTWEAYSKEIASNDVVLIDFYATWCLPCKKIEPHIDFIQKNYKGKVKVLRIDIDQNKQLMQQLQISSIPYLVIYKHGQQTWNYRGYIKLKNIIKQL</sequence>
<dbReference type="InterPro" id="IPR017937">
    <property type="entry name" value="Thioredoxin_CS"/>
</dbReference>
<keyword evidence="2" id="KW-0249">Electron transport</keyword>
<dbReference type="Pfam" id="PF00085">
    <property type="entry name" value="Thioredoxin"/>
    <property type="match status" value="1"/>
</dbReference>
<dbReference type="InterPro" id="IPR001763">
    <property type="entry name" value="Rhodanese-like_dom"/>
</dbReference>
<dbReference type="RefSeq" id="WP_039053817.1">
    <property type="nucleotide sequence ID" value="NZ_BAABGR010000006.1"/>
</dbReference>
<evidence type="ECO:0000256" key="4">
    <source>
        <dbReference type="ARBA" id="ARBA00023284"/>
    </source>
</evidence>
<dbReference type="Gene3D" id="3.40.250.10">
    <property type="entry name" value="Rhodanese-like domain"/>
    <property type="match status" value="1"/>
</dbReference>
<feature type="domain" description="Rhodanese" evidence="6">
    <location>
        <begin position="34"/>
        <end position="124"/>
    </location>
</feature>
<feature type="signal peptide" evidence="5">
    <location>
        <begin position="1"/>
        <end position="18"/>
    </location>
</feature>
<feature type="chain" id="PRO_5046500003" evidence="5">
    <location>
        <begin position="19"/>
        <end position="227"/>
    </location>
</feature>
<dbReference type="PROSITE" id="PS51352">
    <property type="entry name" value="THIOREDOXIN_2"/>
    <property type="match status" value="1"/>
</dbReference>
<dbReference type="CDD" id="cd02947">
    <property type="entry name" value="TRX_family"/>
    <property type="match status" value="1"/>
</dbReference>
<evidence type="ECO:0000256" key="2">
    <source>
        <dbReference type="ARBA" id="ARBA00022982"/>
    </source>
</evidence>
<keyword evidence="3" id="KW-1015">Disulfide bond</keyword>
<keyword evidence="5" id="KW-0732">Signal</keyword>
<dbReference type="Proteomes" id="UP001500394">
    <property type="component" value="Unassembled WGS sequence"/>
</dbReference>